<name>A0A2V3PS73_9BACT</name>
<dbReference type="InterPro" id="IPR024432">
    <property type="entry name" value="Put_RecE_PDDEXK-like_dom"/>
</dbReference>
<proteinExistence type="predicted"/>
<sequence>MDIRDLLDDEDLDGLDFSSLQTLNRMQNISAGIELDYDKGSYPPLETMLDFIRVNWDKKSVNIDPESLSVNGICVQDDMQTYLDSPCISSGNKKEALKSPLAFLVNYEEKLPAKSGKHFELGTFAHLAFLEPSLFEKVIVAPDCNLVYKEGVIQMINFYRELEGKENAVFSKDRKIDDLRKILQAYQDRCNHQIIQPEHKVIIDLIKHHYYTYGNGIISRILKGALVEVSMYGKETNGLDVRIRPDAINLKENIGVDAIISFKTSRADTLSKFYYDCAKLQYEVSEGMYQDVATSVTGRNFNVTIMIMLQTVPPYQPAVIWWDPDDIEIGKYKSNLASSIILESMENKYYPGFDIKAESGNYGIIKGKLPLWAGKEELPTASE</sequence>
<dbReference type="OrthoDB" id="256590at2"/>
<protein>
    <submittedName>
        <fullName evidence="2">PDDEXK-like uncharacterized protein DUF3799</fullName>
    </submittedName>
</protein>
<evidence type="ECO:0000313" key="3">
    <source>
        <dbReference type="Proteomes" id="UP000247973"/>
    </source>
</evidence>
<dbReference type="Pfam" id="PF12684">
    <property type="entry name" value="DUF3799"/>
    <property type="match status" value="1"/>
</dbReference>
<dbReference type="AlphaFoldDB" id="A0A2V3PS73"/>
<keyword evidence="3" id="KW-1185">Reference proteome</keyword>
<organism evidence="2 3">
    <name type="scientific">Dysgonomonas alginatilytica</name>
    <dbReference type="NCBI Taxonomy" id="1605892"/>
    <lineage>
        <taxon>Bacteria</taxon>
        <taxon>Pseudomonadati</taxon>
        <taxon>Bacteroidota</taxon>
        <taxon>Bacteroidia</taxon>
        <taxon>Bacteroidales</taxon>
        <taxon>Dysgonomonadaceae</taxon>
        <taxon>Dysgonomonas</taxon>
    </lineage>
</organism>
<gene>
    <name evidence="2" type="ORF">CLV62_12540</name>
</gene>
<evidence type="ECO:0000259" key="1">
    <source>
        <dbReference type="Pfam" id="PF12684"/>
    </source>
</evidence>
<reference evidence="2 3" key="1">
    <citation type="submission" date="2018-03" db="EMBL/GenBank/DDBJ databases">
        <title>Genomic Encyclopedia of Archaeal and Bacterial Type Strains, Phase II (KMG-II): from individual species to whole genera.</title>
        <authorList>
            <person name="Goeker M."/>
        </authorList>
    </citation>
    <scope>NUCLEOTIDE SEQUENCE [LARGE SCALE GENOMIC DNA]</scope>
    <source>
        <strain evidence="2 3">DSM 100214</strain>
    </source>
</reference>
<dbReference type="InterPro" id="IPR011604">
    <property type="entry name" value="PDDEXK-like_dom_sf"/>
</dbReference>
<dbReference type="Proteomes" id="UP000247973">
    <property type="component" value="Unassembled WGS sequence"/>
</dbReference>
<comment type="caution">
    <text evidence="2">The sequence shown here is derived from an EMBL/GenBank/DDBJ whole genome shotgun (WGS) entry which is preliminary data.</text>
</comment>
<accession>A0A2V3PS73</accession>
<dbReference type="Gene3D" id="3.90.320.10">
    <property type="match status" value="1"/>
</dbReference>
<dbReference type="RefSeq" id="WP_110311828.1">
    <property type="nucleotide sequence ID" value="NZ_QICL01000025.1"/>
</dbReference>
<dbReference type="EMBL" id="QICL01000025">
    <property type="protein sequence ID" value="PXV61207.1"/>
    <property type="molecule type" value="Genomic_DNA"/>
</dbReference>
<evidence type="ECO:0000313" key="2">
    <source>
        <dbReference type="EMBL" id="PXV61207.1"/>
    </source>
</evidence>
<feature type="domain" description="Putative exodeoxyribonuclease 8 PDDEXK-like" evidence="1">
    <location>
        <begin position="94"/>
        <end position="308"/>
    </location>
</feature>